<dbReference type="InterPro" id="IPR013785">
    <property type="entry name" value="Aldolase_TIM"/>
</dbReference>
<evidence type="ECO:0000259" key="1">
    <source>
        <dbReference type="Pfam" id="PF03537"/>
    </source>
</evidence>
<dbReference type="InterPro" id="IPR004352">
    <property type="entry name" value="GH114_TIM-barrel"/>
</dbReference>
<name>A0A7K2IXQ0_9ACTN</name>
<protein>
    <recommendedName>
        <fullName evidence="1">Glycoside-hydrolase family GH114 TIM-barrel domain-containing protein</fullName>
    </recommendedName>
</protein>
<dbReference type="EMBL" id="WWHY01000001">
    <property type="protein sequence ID" value="MYR34594.1"/>
    <property type="molecule type" value="Genomic_DNA"/>
</dbReference>
<dbReference type="InterPro" id="IPR017853">
    <property type="entry name" value="GH"/>
</dbReference>
<evidence type="ECO:0000313" key="2">
    <source>
        <dbReference type="EMBL" id="MYR34594.1"/>
    </source>
</evidence>
<dbReference type="Pfam" id="PF03537">
    <property type="entry name" value="Glyco_hydro_114"/>
    <property type="match status" value="1"/>
</dbReference>
<dbReference type="PANTHER" id="PTHR35273:SF2">
    <property type="entry name" value="ALPHA-GALACTOSIDASE"/>
    <property type="match status" value="1"/>
</dbReference>
<dbReference type="PANTHER" id="PTHR35273">
    <property type="entry name" value="ALPHA-1,4 POLYGALACTOSAMINIDASE, PUTATIVE (AFU_ORTHOLOGUE AFUA_3G07890)-RELATED"/>
    <property type="match status" value="1"/>
</dbReference>
<dbReference type="AlphaFoldDB" id="A0A7K2IXQ0"/>
<organism evidence="2 3">
    <name type="scientific">Nocardiopsis alba</name>
    <dbReference type="NCBI Taxonomy" id="53437"/>
    <lineage>
        <taxon>Bacteria</taxon>
        <taxon>Bacillati</taxon>
        <taxon>Actinomycetota</taxon>
        <taxon>Actinomycetes</taxon>
        <taxon>Streptosporangiales</taxon>
        <taxon>Nocardiopsidaceae</taxon>
        <taxon>Nocardiopsis</taxon>
    </lineage>
</organism>
<evidence type="ECO:0000313" key="3">
    <source>
        <dbReference type="Proteomes" id="UP000467124"/>
    </source>
</evidence>
<dbReference type="SUPFAM" id="SSF51445">
    <property type="entry name" value="(Trans)glycosidases"/>
    <property type="match status" value="1"/>
</dbReference>
<reference evidence="2 3" key="1">
    <citation type="journal article" date="2019" name="Nat. Commun.">
        <title>The antimicrobial potential of Streptomyces from insect microbiomes.</title>
        <authorList>
            <person name="Chevrette M.G."/>
            <person name="Carlson C.M."/>
            <person name="Ortega H.E."/>
            <person name="Thomas C."/>
            <person name="Ananiev G.E."/>
            <person name="Barns K.J."/>
            <person name="Book A.J."/>
            <person name="Cagnazzo J."/>
            <person name="Carlos C."/>
            <person name="Flanigan W."/>
            <person name="Grubbs K.J."/>
            <person name="Horn H.A."/>
            <person name="Hoffmann F.M."/>
            <person name="Klassen J.L."/>
            <person name="Knack J.J."/>
            <person name="Lewin G.R."/>
            <person name="McDonald B.R."/>
            <person name="Muller L."/>
            <person name="Melo W.G.P."/>
            <person name="Pinto-Tomas A.A."/>
            <person name="Schmitz A."/>
            <person name="Wendt-Pienkowski E."/>
            <person name="Wildman S."/>
            <person name="Zhao M."/>
            <person name="Zhang F."/>
            <person name="Bugni T.S."/>
            <person name="Andes D.R."/>
            <person name="Pupo M.T."/>
            <person name="Currie C.R."/>
        </authorList>
    </citation>
    <scope>NUCLEOTIDE SEQUENCE [LARGE SCALE GENOMIC DNA]</scope>
    <source>
        <strain evidence="2 3">SID5840</strain>
    </source>
</reference>
<proteinExistence type="predicted"/>
<feature type="domain" description="Glycoside-hydrolase family GH114 TIM-barrel" evidence="1">
    <location>
        <begin position="38"/>
        <end position="249"/>
    </location>
</feature>
<dbReference type="RefSeq" id="WP_161111598.1">
    <property type="nucleotide sequence ID" value="NZ_JBHYPC010000010.1"/>
</dbReference>
<dbReference type="PROSITE" id="PS51257">
    <property type="entry name" value="PROKAR_LIPOPROTEIN"/>
    <property type="match status" value="1"/>
</dbReference>
<dbReference type="Gene3D" id="3.20.20.70">
    <property type="entry name" value="Aldolase class I"/>
    <property type="match status" value="1"/>
</dbReference>
<sequence>MVRGRGRVAVVFGAVVLALSGVGCAPERAVELPPEGGFDYQLGGAYPPPEGVTTVVRDSTAEPAPGLYSVCYVNGFQTQPDELDRWLEEDPDLVLRGEDGEPVVDPGWPDERILDTSTGERRERIAEILTETIDRCADAGFDAVEFDNLDSYLRSGEALTVDDNLALASVLVGVAHGRGLAAAQKNTAEEAGRGHDEVGFDLAVTESCAAWHECGAYTGVYGSGNVLAVEYPEELAEAALDFDVVCADPERPDRVLLRDAALVPSSDPEHLFEAC</sequence>
<accession>A0A7K2IXQ0</accession>
<gene>
    <name evidence="2" type="ORF">GTW20_20675</name>
</gene>
<dbReference type="Proteomes" id="UP000467124">
    <property type="component" value="Unassembled WGS sequence"/>
</dbReference>
<comment type="caution">
    <text evidence="2">The sequence shown here is derived from an EMBL/GenBank/DDBJ whole genome shotgun (WGS) entry which is preliminary data.</text>
</comment>